<dbReference type="OrthoDB" id="6407410at2759"/>
<evidence type="ECO:0000313" key="8">
    <source>
        <dbReference type="Proteomes" id="UP001150907"/>
    </source>
</evidence>
<feature type="domain" description="Yippee" evidence="6">
    <location>
        <begin position="13"/>
        <end position="110"/>
    </location>
</feature>
<dbReference type="GO" id="GO:0046872">
    <property type="term" value="F:metal ion binding"/>
    <property type="evidence" value="ECO:0007669"/>
    <property type="project" value="UniProtKB-KW"/>
</dbReference>
<dbReference type="Proteomes" id="UP001150907">
    <property type="component" value="Unassembled WGS sequence"/>
</dbReference>
<dbReference type="InterPro" id="IPR034751">
    <property type="entry name" value="Yippee"/>
</dbReference>
<organism evidence="7 8">
    <name type="scientific">Coemansia thaxteri</name>
    <dbReference type="NCBI Taxonomy" id="2663907"/>
    <lineage>
        <taxon>Eukaryota</taxon>
        <taxon>Fungi</taxon>
        <taxon>Fungi incertae sedis</taxon>
        <taxon>Zoopagomycota</taxon>
        <taxon>Kickxellomycotina</taxon>
        <taxon>Kickxellomycetes</taxon>
        <taxon>Kickxellales</taxon>
        <taxon>Kickxellaceae</taxon>
        <taxon>Coemansia</taxon>
    </lineage>
</organism>
<keyword evidence="2" id="KW-0479">Metal-binding</keyword>
<feature type="compositionally biased region" description="Pro residues" evidence="5">
    <location>
        <begin position="114"/>
        <end position="130"/>
    </location>
</feature>
<dbReference type="Pfam" id="PF03226">
    <property type="entry name" value="Yippee-Mis18"/>
    <property type="match status" value="1"/>
</dbReference>
<dbReference type="PROSITE" id="PS51792">
    <property type="entry name" value="YIPPEE"/>
    <property type="match status" value="1"/>
</dbReference>
<keyword evidence="3" id="KW-0862">Zinc</keyword>
<dbReference type="InterPro" id="IPR039058">
    <property type="entry name" value="Yippee_fam"/>
</dbReference>
<evidence type="ECO:0000313" key="7">
    <source>
        <dbReference type="EMBL" id="KAJ2003014.1"/>
    </source>
</evidence>
<evidence type="ECO:0000256" key="1">
    <source>
        <dbReference type="ARBA" id="ARBA00005613"/>
    </source>
</evidence>
<dbReference type="EMBL" id="JANBQF010000252">
    <property type="protein sequence ID" value="KAJ2003014.1"/>
    <property type="molecule type" value="Genomic_DNA"/>
</dbReference>
<evidence type="ECO:0000256" key="3">
    <source>
        <dbReference type="ARBA" id="ARBA00022833"/>
    </source>
</evidence>
<evidence type="ECO:0000259" key="6">
    <source>
        <dbReference type="PROSITE" id="PS51792"/>
    </source>
</evidence>
<name>A0A9W8BJ52_9FUNG</name>
<protein>
    <recommendedName>
        <fullName evidence="4">Protein yippee-like</fullName>
    </recommendedName>
</protein>
<comment type="similarity">
    <text evidence="1 4">Belongs to the yippee family.</text>
</comment>
<dbReference type="AlphaFoldDB" id="A0A9W8BJ52"/>
<accession>A0A9W8BJ52</accession>
<comment type="caution">
    <text evidence="7">The sequence shown here is derived from an EMBL/GenBank/DDBJ whole genome shotgun (WGS) entry which is preliminary data.</text>
</comment>
<sequence>MGLVFQEFIEAPSVYTCLQCKAHVAQRDDIISRTFQGRLGRAYLTESVVNERLGKVEDRLLMTGVHTVCDLHCRVCGTVIGWKYVRAHDSAQQYKEGRYVLEQSRVSTTSPTSSRPPPPMPATPNVPRSPSPLSVDTALAQYLHDIGAHATQSPLTTR</sequence>
<gene>
    <name evidence="7" type="ORF">H4R26_003299</name>
</gene>
<feature type="region of interest" description="Disordered" evidence="5">
    <location>
        <begin position="103"/>
        <end position="134"/>
    </location>
</feature>
<evidence type="ECO:0000256" key="4">
    <source>
        <dbReference type="RuleBase" id="RU110713"/>
    </source>
</evidence>
<evidence type="ECO:0000256" key="5">
    <source>
        <dbReference type="SAM" id="MobiDB-lite"/>
    </source>
</evidence>
<evidence type="ECO:0000256" key="2">
    <source>
        <dbReference type="ARBA" id="ARBA00022723"/>
    </source>
</evidence>
<keyword evidence="8" id="KW-1185">Reference proteome</keyword>
<dbReference type="InterPro" id="IPR004910">
    <property type="entry name" value="Yippee/Mis18/Cereblon"/>
</dbReference>
<proteinExistence type="inferred from homology"/>
<reference evidence="7" key="1">
    <citation type="submission" date="2022-07" db="EMBL/GenBank/DDBJ databases">
        <title>Phylogenomic reconstructions and comparative analyses of Kickxellomycotina fungi.</title>
        <authorList>
            <person name="Reynolds N.K."/>
            <person name="Stajich J.E."/>
            <person name="Barry K."/>
            <person name="Grigoriev I.V."/>
            <person name="Crous P."/>
            <person name="Smith M.E."/>
        </authorList>
    </citation>
    <scope>NUCLEOTIDE SEQUENCE</scope>
    <source>
        <strain evidence="7">IMI 214461</strain>
    </source>
</reference>
<dbReference type="PANTHER" id="PTHR13848">
    <property type="entry name" value="PROTEIN YIPPEE-LIKE CG15309-RELATED"/>
    <property type="match status" value="1"/>
</dbReference>